<dbReference type="InterPro" id="IPR049492">
    <property type="entry name" value="BD-FAE-like_dom"/>
</dbReference>
<keyword evidence="2" id="KW-1133">Transmembrane helix</keyword>
<dbReference type="InterPro" id="IPR029058">
    <property type="entry name" value="AB_hydrolase_fold"/>
</dbReference>
<protein>
    <submittedName>
        <fullName evidence="4">Acetyl esterase/lipase</fullName>
    </submittedName>
</protein>
<keyword evidence="5" id="KW-1185">Reference proteome</keyword>
<evidence type="ECO:0000313" key="4">
    <source>
        <dbReference type="EMBL" id="MBP2368732.1"/>
    </source>
</evidence>
<dbReference type="InterPro" id="IPR050300">
    <property type="entry name" value="GDXG_lipolytic_enzyme"/>
</dbReference>
<sequence>MTSFLRVLALLWSAGLLVVLVGAFRPETPVLGLAGSFVTGQYPLHLTLAAVLGILIGLAARRAAPFTGYLTATVALATVIGMVTVLAAQGRAASDEGVRLDWTEALTVLGQPSGAPDRTVEYAPGRELDLYLPSGPGPHPTMVWVHGGSWVGGERDDRTAFNRWLADRGWAVAAIDYRLPPTGWGSGGTGAGTEPIGRDQQRDVACAVDWVRAHTGDELDPARLVLAGQSAGATLALSTTSGLLDGTLACSEAPAALGGTGPADAPPPAPGPPPAGVVAFHPPVDLALIDPDLQQTLLGGAAADSPGLMRLLSPSEQVRPELPPTLLLLGSADHYVDPARVTAYDAELRAAGVPGRLVTVPYADHVFDRPFGSPGAQLGREAAIRFLTGLD</sequence>
<dbReference type="Gene3D" id="3.40.50.1820">
    <property type="entry name" value="alpha/beta hydrolase"/>
    <property type="match status" value="1"/>
</dbReference>
<reference evidence="4 5" key="1">
    <citation type="submission" date="2021-03" db="EMBL/GenBank/DDBJ databases">
        <title>Sequencing the genomes of 1000 actinobacteria strains.</title>
        <authorList>
            <person name="Klenk H.-P."/>
        </authorList>
    </citation>
    <scope>NUCLEOTIDE SEQUENCE [LARGE SCALE GENOMIC DNA]</scope>
    <source>
        <strain evidence="4 5">DSM 45256</strain>
    </source>
</reference>
<evidence type="ECO:0000256" key="2">
    <source>
        <dbReference type="SAM" id="Phobius"/>
    </source>
</evidence>
<dbReference type="Proteomes" id="UP001519295">
    <property type="component" value="Unassembled WGS sequence"/>
</dbReference>
<comment type="caution">
    <text evidence="4">The sequence shown here is derived from an EMBL/GenBank/DDBJ whole genome shotgun (WGS) entry which is preliminary data.</text>
</comment>
<evidence type="ECO:0000256" key="1">
    <source>
        <dbReference type="ARBA" id="ARBA00022801"/>
    </source>
</evidence>
<keyword evidence="2" id="KW-0812">Transmembrane</keyword>
<gene>
    <name evidence="4" type="ORF">JOF36_004428</name>
</gene>
<feature type="transmembrane region" description="Helical" evidence="2">
    <location>
        <begin position="67"/>
        <end position="88"/>
    </location>
</feature>
<evidence type="ECO:0000313" key="5">
    <source>
        <dbReference type="Proteomes" id="UP001519295"/>
    </source>
</evidence>
<dbReference type="SUPFAM" id="SSF53474">
    <property type="entry name" value="alpha/beta-Hydrolases"/>
    <property type="match status" value="1"/>
</dbReference>
<feature type="transmembrane region" description="Helical" evidence="2">
    <location>
        <begin position="42"/>
        <end position="60"/>
    </location>
</feature>
<dbReference type="EMBL" id="JAGINU010000001">
    <property type="protein sequence ID" value="MBP2368732.1"/>
    <property type="molecule type" value="Genomic_DNA"/>
</dbReference>
<organism evidence="4 5">
    <name type="scientific">Pseudonocardia parietis</name>
    <dbReference type="NCBI Taxonomy" id="570936"/>
    <lineage>
        <taxon>Bacteria</taxon>
        <taxon>Bacillati</taxon>
        <taxon>Actinomycetota</taxon>
        <taxon>Actinomycetes</taxon>
        <taxon>Pseudonocardiales</taxon>
        <taxon>Pseudonocardiaceae</taxon>
        <taxon>Pseudonocardia</taxon>
    </lineage>
</organism>
<evidence type="ECO:0000259" key="3">
    <source>
        <dbReference type="Pfam" id="PF20434"/>
    </source>
</evidence>
<dbReference type="RefSeq" id="WP_210030283.1">
    <property type="nucleotide sequence ID" value="NZ_JAGINU010000001.1"/>
</dbReference>
<keyword evidence="2" id="KW-0472">Membrane</keyword>
<dbReference type="PANTHER" id="PTHR48081">
    <property type="entry name" value="AB HYDROLASE SUPERFAMILY PROTEIN C4A8.06C"/>
    <property type="match status" value="1"/>
</dbReference>
<feature type="domain" description="BD-FAE-like" evidence="3">
    <location>
        <begin position="128"/>
        <end position="341"/>
    </location>
</feature>
<proteinExistence type="predicted"/>
<dbReference type="Pfam" id="PF20434">
    <property type="entry name" value="BD-FAE"/>
    <property type="match status" value="1"/>
</dbReference>
<name>A0ABS4VXU0_9PSEU</name>
<accession>A0ABS4VXU0</accession>
<keyword evidence="1" id="KW-0378">Hydrolase</keyword>